<dbReference type="GO" id="GO:0004177">
    <property type="term" value="F:aminopeptidase activity"/>
    <property type="evidence" value="ECO:0007669"/>
    <property type="project" value="UniProtKB-KW"/>
</dbReference>
<proteinExistence type="predicted"/>
<dbReference type="KEGG" id="sfol:H3H32_25620"/>
<name>A0A7G5GR26_9BACT</name>
<dbReference type="InterPro" id="IPR014553">
    <property type="entry name" value="Aminopept"/>
</dbReference>
<dbReference type="Proteomes" id="UP000515369">
    <property type="component" value="Chromosome"/>
</dbReference>
<keyword evidence="1" id="KW-0031">Aminopeptidase</keyword>
<sequence length="348" mass="40194">MLKKIGLVIVGVLVILIVWQWELVSYGWMQAKGQLHILWNTQPVADVLANPAYPDSLKKKIELIREIKRFALDSLGLDQSGSYESFYDQQGKPILWVVTAAQPYQLIARQWHFPILGTFSYKGFFEKDRADSTVADLKREGLDTRTGEVSAWSTLGFLDDPILSSFLDRPEGSLAELIIHELTHGTLFVKNSLEYNENLADFVGEYGALRFLAQKYGKTSVQYQNYLATKAFYERYDEHILRGTRMLDSLYKSFKPATPVVVKDSLKWKTIRQIVDSSDTLTDQRSKASTRSVKKRQPAKLNLPNNAYFIGYLTYRKQQNRFRQEFEKQFGGDFKKYLTYLKQTYPSL</sequence>
<organism evidence="1 2">
    <name type="scientific">Spirosoma foliorum</name>
    <dbReference type="NCBI Taxonomy" id="2710596"/>
    <lineage>
        <taxon>Bacteria</taxon>
        <taxon>Pseudomonadati</taxon>
        <taxon>Bacteroidota</taxon>
        <taxon>Cytophagia</taxon>
        <taxon>Cytophagales</taxon>
        <taxon>Cytophagaceae</taxon>
        <taxon>Spirosoma</taxon>
    </lineage>
</organism>
<dbReference type="AlphaFoldDB" id="A0A7G5GR26"/>
<reference evidence="1 2" key="1">
    <citation type="submission" date="2020-07" db="EMBL/GenBank/DDBJ databases">
        <title>Spirosoma foliorum sp. nov., isolated from the leaves on the Nejang mountain Korea, Republic of.</title>
        <authorList>
            <person name="Ho H."/>
            <person name="Lee Y.-J."/>
            <person name="Nurcahyanto D.-A."/>
            <person name="Kim S.-G."/>
        </authorList>
    </citation>
    <scope>NUCLEOTIDE SEQUENCE [LARGE SCALE GENOMIC DNA]</scope>
    <source>
        <strain evidence="1 2">PL0136</strain>
    </source>
</reference>
<dbReference type="EMBL" id="CP059732">
    <property type="protein sequence ID" value="QMW01318.1"/>
    <property type="molecule type" value="Genomic_DNA"/>
</dbReference>
<evidence type="ECO:0000313" key="1">
    <source>
        <dbReference type="EMBL" id="QMW01318.1"/>
    </source>
</evidence>
<dbReference type="Pfam" id="PF10023">
    <property type="entry name" value="Aminopep"/>
    <property type="match status" value="1"/>
</dbReference>
<dbReference type="RefSeq" id="WP_182458601.1">
    <property type="nucleotide sequence ID" value="NZ_CP059732.1"/>
</dbReference>
<keyword evidence="1" id="KW-0378">Hydrolase</keyword>
<keyword evidence="1" id="KW-0645">Protease</keyword>
<evidence type="ECO:0000313" key="2">
    <source>
        <dbReference type="Proteomes" id="UP000515369"/>
    </source>
</evidence>
<protein>
    <submittedName>
        <fullName evidence="1">Aminopeptidase</fullName>
    </submittedName>
</protein>
<gene>
    <name evidence="1" type="ORF">H3H32_25620</name>
</gene>
<keyword evidence="2" id="KW-1185">Reference proteome</keyword>
<accession>A0A7G5GR26</accession>